<dbReference type="Pfam" id="PF20469">
    <property type="entry name" value="OLD-like_TOPRIM"/>
    <property type="match status" value="1"/>
</dbReference>
<dbReference type="CDD" id="cd01026">
    <property type="entry name" value="TOPRIM_OLD"/>
    <property type="match status" value="1"/>
</dbReference>
<dbReference type="Proteomes" id="UP000612585">
    <property type="component" value="Unassembled WGS sequence"/>
</dbReference>
<dbReference type="InterPro" id="IPR034139">
    <property type="entry name" value="TOPRIM_OLD"/>
</dbReference>
<proteinExistence type="predicted"/>
<feature type="domain" description="OLD protein-like TOPRIM" evidence="1">
    <location>
        <begin position="27"/>
        <end position="73"/>
    </location>
</feature>
<gene>
    <name evidence="2" type="ORF">Vau01_086940</name>
</gene>
<accession>A0A8J3ZGX6</accession>
<reference evidence="2" key="1">
    <citation type="submission" date="2021-01" db="EMBL/GenBank/DDBJ databases">
        <title>Whole genome shotgun sequence of Virgisporangium aurantiacum NBRC 16421.</title>
        <authorList>
            <person name="Komaki H."/>
            <person name="Tamura T."/>
        </authorList>
    </citation>
    <scope>NUCLEOTIDE SEQUENCE</scope>
    <source>
        <strain evidence="2">NBRC 16421</strain>
    </source>
</reference>
<protein>
    <recommendedName>
        <fullName evidence="1">OLD protein-like TOPRIM domain-containing protein</fullName>
    </recommendedName>
</protein>
<evidence type="ECO:0000259" key="1">
    <source>
        <dbReference type="Pfam" id="PF20469"/>
    </source>
</evidence>
<organism evidence="2 3">
    <name type="scientific">Virgisporangium aurantiacum</name>
    <dbReference type="NCBI Taxonomy" id="175570"/>
    <lineage>
        <taxon>Bacteria</taxon>
        <taxon>Bacillati</taxon>
        <taxon>Actinomycetota</taxon>
        <taxon>Actinomycetes</taxon>
        <taxon>Micromonosporales</taxon>
        <taxon>Micromonosporaceae</taxon>
        <taxon>Virgisporangium</taxon>
    </lineage>
</organism>
<dbReference type="EMBL" id="BOPG01000064">
    <property type="protein sequence ID" value="GIJ61178.1"/>
    <property type="molecule type" value="Genomic_DNA"/>
</dbReference>
<comment type="caution">
    <text evidence="2">The sequence shown here is derived from an EMBL/GenBank/DDBJ whole genome shotgun (WGS) entry which is preliminary data.</text>
</comment>
<evidence type="ECO:0000313" key="3">
    <source>
        <dbReference type="Proteomes" id="UP000612585"/>
    </source>
</evidence>
<sequence>MTLDRELSGPDAPLRATARALAKVDAARALVLVEGISDQIALEAAAAGRGRDLDAEGVVIVPIGGAHAIRRFLVRIAPVTPLAGLYDRREEEIVRRGLVDAGVGAPMCRADLEALGFFVCVDDLEDELIRAVGTDRVEALIAAEGDLGALDSMRGQPAWRGRDPAAQMRRWLGSGSRRKLRYARSLVEAAVAGNALPRPLDAVLTTVARRE</sequence>
<dbReference type="RefSeq" id="WP_239152315.1">
    <property type="nucleotide sequence ID" value="NZ_BOPG01000064.1"/>
</dbReference>
<keyword evidence="3" id="KW-1185">Reference proteome</keyword>
<dbReference type="AlphaFoldDB" id="A0A8J3ZGX6"/>
<name>A0A8J3ZGX6_9ACTN</name>
<evidence type="ECO:0000313" key="2">
    <source>
        <dbReference type="EMBL" id="GIJ61178.1"/>
    </source>
</evidence>